<organism evidence="1 2">
    <name type="scientific">Lasiodiplodia mahajangana</name>
    <dbReference type="NCBI Taxonomy" id="1108764"/>
    <lineage>
        <taxon>Eukaryota</taxon>
        <taxon>Fungi</taxon>
        <taxon>Dikarya</taxon>
        <taxon>Ascomycota</taxon>
        <taxon>Pezizomycotina</taxon>
        <taxon>Dothideomycetes</taxon>
        <taxon>Dothideomycetes incertae sedis</taxon>
        <taxon>Botryosphaeriales</taxon>
        <taxon>Botryosphaeriaceae</taxon>
        <taxon>Lasiodiplodia</taxon>
    </lineage>
</organism>
<accession>A0ACC2JLZ1</accession>
<keyword evidence="2" id="KW-1185">Reference proteome</keyword>
<dbReference type="Proteomes" id="UP001153332">
    <property type="component" value="Unassembled WGS sequence"/>
</dbReference>
<name>A0ACC2JLZ1_9PEZI</name>
<gene>
    <name evidence="1" type="ORF">O1611_g5418</name>
</gene>
<protein>
    <submittedName>
        <fullName evidence="1">Uncharacterized protein</fullName>
    </submittedName>
</protein>
<evidence type="ECO:0000313" key="2">
    <source>
        <dbReference type="Proteomes" id="UP001153332"/>
    </source>
</evidence>
<dbReference type="EMBL" id="JAPUUL010001148">
    <property type="protein sequence ID" value="KAJ8128217.1"/>
    <property type="molecule type" value="Genomic_DNA"/>
</dbReference>
<comment type="caution">
    <text evidence="1">The sequence shown here is derived from an EMBL/GenBank/DDBJ whole genome shotgun (WGS) entry which is preliminary data.</text>
</comment>
<sequence length="170" mass="18352">MPSRSDITYFGAGPSSLPTVVIENAAGALVNFNDTGLGIAEHSHRSAIASAFYSVYVAGQVLKKLLLQHPDKVLGQQALSEKKAQLIYKAVDAHPDFYKVIPDKTVRSRMNICFRIEGGDTAEQAFPKEGTAQGLTGLKGHRSVGGIRASNLLRSLPNLSMILHRNKVNP</sequence>
<reference evidence="1" key="1">
    <citation type="submission" date="2022-12" db="EMBL/GenBank/DDBJ databases">
        <title>Genome Sequence of Lasiodiplodia mahajangana.</title>
        <authorList>
            <person name="Buettner E."/>
        </authorList>
    </citation>
    <scope>NUCLEOTIDE SEQUENCE</scope>
    <source>
        <strain evidence="1">VT137</strain>
    </source>
</reference>
<evidence type="ECO:0000313" key="1">
    <source>
        <dbReference type="EMBL" id="KAJ8128217.1"/>
    </source>
</evidence>
<proteinExistence type="predicted"/>